<feature type="region of interest" description="Disordered" evidence="1">
    <location>
        <begin position="1"/>
        <end position="86"/>
    </location>
</feature>
<accession>B8BHY4</accession>
<dbReference type="EMBL" id="CM000135">
    <property type="protein sequence ID" value="EEC67337.1"/>
    <property type="molecule type" value="Genomic_DNA"/>
</dbReference>
<gene>
    <name evidence="2" type="ORF">OsI_34387</name>
</gene>
<proteinExistence type="predicted"/>
<reference evidence="2 3" key="1">
    <citation type="journal article" date="2005" name="PLoS Biol.">
        <title>The genomes of Oryza sativa: a history of duplications.</title>
        <authorList>
            <person name="Yu J."/>
            <person name="Wang J."/>
            <person name="Lin W."/>
            <person name="Li S."/>
            <person name="Li H."/>
            <person name="Zhou J."/>
            <person name="Ni P."/>
            <person name="Dong W."/>
            <person name="Hu S."/>
            <person name="Zeng C."/>
            <person name="Zhang J."/>
            <person name="Zhang Y."/>
            <person name="Li R."/>
            <person name="Xu Z."/>
            <person name="Li S."/>
            <person name="Li X."/>
            <person name="Zheng H."/>
            <person name="Cong L."/>
            <person name="Lin L."/>
            <person name="Yin J."/>
            <person name="Geng J."/>
            <person name="Li G."/>
            <person name="Shi J."/>
            <person name="Liu J."/>
            <person name="Lv H."/>
            <person name="Li J."/>
            <person name="Wang J."/>
            <person name="Deng Y."/>
            <person name="Ran L."/>
            <person name="Shi X."/>
            <person name="Wang X."/>
            <person name="Wu Q."/>
            <person name="Li C."/>
            <person name="Ren X."/>
            <person name="Wang J."/>
            <person name="Wang X."/>
            <person name="Li D."/>
            <person name="Liu D."/>
            <person name="Zhang X."/>
            <person name="Ji Z."/>
            <person name="Zhao W."/>
            <person name="Sun Y."/>
            <person name="Zhang Z."/>
            <person name="Bao J."/>
            <person name="Han Y."/>
            <person name="Dong L."/>
            <person name="Ji J."/>
            <person name="Chen P."/>
            <person name="Wu S."/>
            <person name="Liu J."/>
            <person name="Xiao Y."/>
            <person name="Bu D."/>
            <person name="Tan J."/>
            <person name="Yang L."/>
            <person name="Ye C."/>
            <person name="Zhang J."/>
            <person name="Xu J."/>
            <person name="Zhou Y."/>
            <person name="Yu Y."/>
            <person name="Zhang B."/>
            <person name="Zhuang S."/>
            <person name="Wei H."/>
            <person name="Liu B."/>
            <person name="Lei M."/>
            <person name="Yu H."/>
            <person name="Li Y."/>
            <person name="Xu H."/>
            <person name="Wei S."/>
            <person name="He X."/>
            <person name="Fang L."/>
            <person name="Zhang Z."/>
            <person name="Zhang Y."/>
            <person name="Huang X."/>
            <person name="Su Z."/>
            <person name="Tong W."/>
            <person name="Li J."/>
            <person name="Tong Z."/>
            <person name="Li S."/>
            <person name="Ye J."/>
            <person name="Wang L."/>
            <person name="Fang L."/>
            <person name="Lei T."/>
            <person name="Chen C."/>
            <person name="Chen H."/>
            <person name="Xu Z."/>
            <person name="Li H."/>
            <person name="Huang H."/>
            <person name="Zhang F."/>
            <person name="Xu H."/>
            <person name="Li N."/>
            <person name="Zhao C."/>
            <person name="Li S."/>
            <person name="Dong L."/>
            <person name="Huang Y."/>
            <person name="Li L."/>
            <person name="Xi Y."/>
            <person name="Qi Q."/>
            <person name="Li W."/>
            <person name="Zhang B."/>
            <person name="Hu W."/>
            <person name="Zhang Y."/>
            <person name="Tian X."/>
            <person name="Jiao Y."/>
            <person name="Liang X."/>
            <person name="Jin J."/>
            <person name="Gao L."/>
            <person name="Zheng W."/>
            <person name="Hao B."/>
            <person name="Liu S."/>
            <person name="Wang W."/>
            <person name="Yuan L."/>
            <person name="Cao M."/>
            <person name="McDermott J."/>
            <person name="Samudrala R."/>
            <person name="Wang J."/>
            <person name="Wong G.K."/>
            <person name="Yang H."/>
        </authorList>
    </citation>
    <scope>NUCLEOTIDE SEQUENCE [LARGE SCALE GENOMIC DNA]</scope>
    <source>
        <strain evidence="3">cv. 93-11</strain>
    </source>
</reference>
<keyword evidence="3" id="KW-1185">Reference proteome</keyword>
<name>B8BHY4_ORYSI</name>
<sequence length="86" mass="8534">MEEEPMETALQSSPSLPPDPSAGGGGYDGGGGVDGSGGADNAGPSPPRSGWKRGGGLRKRHFPWTEVESRLPEGEGAEEAGGGAGE</sequence>
<protein>
    <submittedName>
        <fullName evidence="2">Uncharacterized protein</fullName>
    </submittedName>
</protein>
<organism evidence="2 3">
    <name type="scientific">Oryza sativa subsp. indica</name>
    <name type="common">Rice</name>
    <dbReference type="NCBI Taxonomy" id="39946"/>
    <lineage>
        <taxon>Eukaryota</taxon>
        <taxon>Viridiplantae</taxon>
        <taxon>Streptophyta</taxon>
        <taxon>Embryophyta</taxon>
        <taxon>Tracheophyta</taxon>
        <taxon>Spermatophyta</taxon>
        <taxon>Magnoliopsida</taxon>
        <taxon>Liliopsida</taxon>
        <taxon>Poales</taxon>
        <taxon>Poaceae</taxon>
        <taxon>BOP clade</taxon>
        <taxon>Oryzoideae</taxon>
        <taxon>Oryzeae</taxon>
        <taxon>Oryzinae</taxon>
        <taxon>Oryza</taxon>
        <taxon>Oryza sativa</taxon>
    </lineage>
</organism>
<evidence type="ECO:0000256" key="1">
    <source>
        <dbReference type="SAM" id="MobiDB-lite"/>
    </source>
</evidence>
<feature type="compositionally biased region" description="Gly residues" evidence="1">
    <location>
        <begin position="22"/>
        <end position="40"/>
    </location>
</feature>
<dbReference type="AlphaFoldDB" id="B8BHY4"/>
<evidence type="ECO:0000313" key="2">
    <source>
        <dbReference type="EMBL" id="EEC67337.1"/>
    </source>
</evidence>
<evidence type="ECO:0000313" key="3">
    <source>
        <dbReference type="Proteomes" id="UP000007015"/>
    </source>
</evidence>
<dbReference type="Gramene" id="BGIOSGA033311-TA">
    <property type="protein sequence ID" value="BGIOSGA033311-PA"/>
    <property type="gene ID" value="BGIOSGA033311"/>
</dbReference>
<dbReference type="HOGENOM" id="CLU_2501921_0_0_1"/>
<dbReference type="Proteomes" id="UP000007015">
    <property type="component" value="Chromosome 10"/>
</dbReference>